<evidence type="ECO:0000256" key="1">
    <source>
        <dbReference type="ARBA" id="ARBA00022603"/>
    </source>
</evidence>
<keyword evidence="2 4" id="KW-0808">Transferase</keyword>
<dbReference type="PANTHER" id="PTHR21008">
    <property type="entry name" value="S-ADENOSYLMETHIONINE SENSOR UPSTREAM OF MTORC1-RELATED"/>
    <property type="match status" value="1"/>
</dbReference>
<keyword evidence="1 4" id="KW-0489">Methyltransferase</keyword>
<accession>A0A4R8PQS3</accession>
<proteinExistence type="inferred from homology"/>
<protein>
    <recommendedName>
        <fullName evidence="4">25S rRNA adenine-N(1) methyltransferase</fullName>
        <ecNumber evidence="4">2.1.1.-</ecNumber>
    </recommendedName>
</protein>
<feature type="binding site" evidence="4">
    <location>
        <position position="146"/>
    </location>
    <ligand>
        <name>S-adenosyl-L-methionine</name>
        <dbReference type="ChEBI" id="CHEBI:59789"/>
    </ligand>
</feature>
<dbReference type="STRING" id="5466.A0A4R8PQS3"/>
<dbReference type="InterPro" id="IPR021867">
    <property type="entry name" value="Bmt2/SAMTOR"/>
</dbReference>
<dbReference type="GO" id="GO:0016433">
    <property type="term" value="F:rRNA (adenine) methyltransferase activity"/>
    <property type="evidence" value="ECO:0007669"/>
    <property type="project" value="UniProtKB-UniRule"/>
</dbReference>
<dbReference type="EC" id="2.1.1.-" evidence="4"/>
<gene>
    <name evidence="5" type="ORF">CTRI78_v012222</name>
</gene>
<name>A0A4R8PQS3_COLTR</name>
<keyword evidence="3 4" id="KW-0949">S-adenosyl-L-methionine</keyword>
<dbReference type="PANTHER" id="PTHR21008:SF1">
    <property type="entry name" value="25S RRNA (ADENINE(2142)-N(1))-METHYLTRANSFERASE"/>
    <property type="match status" value="1"/>
</dbReference>
<comment type="similarity">
    <text evidence="4">Belongs to the BMT2 family.</text>
</comment>
<evidence type="ECO:0000256" key="3">
    <source>
        <dbReference type="ARBA" id="ARBA00022691"/>
    </source>
</evidence>
<dbReference type="Proteomes" id="UP000295703">
    <property type="component" value="Unassembled WGS sequence"/>
</dbReference>
<dbReference type="HAMAP" id="MF_03044">
    <property type="entry name" value="BMT2"/>
    <property type="match status" value="1"/>
</dbReference>
<dbReference type="AlphaFoldDB" id="A0A4R8PQS3"/>
<dbReference type="Pfam" id="PF11968">
    <property type="entry name" value="Bmt2"/>
    <property type="match status" value="1"/>
</dbReference>
<feature type="binding site" evidence="4">
    <location>
        <position position="126"/>
    </location>
    <ligand>
        <name>S-adenosyl-L-methionine</name>
        <dbReference type="ChEBI" id="CHEBI:59789"/>
    </ligand>
</feature>
<reference evidence="5 6" key="1">
    <citation type="submission" date="2018-12" db="EMBL/GenBank/DDBJ databases">
        <title>Genome sequence and assembly of Colletotrichum trifolii.</title>
        <authorList>
            <person name="Gan P."/>
            <person name="Shirasu K."/>
        </authorList>
    </citation>
    <scope>NUCLEOTIDE SEQUENCE [LARGE SCALE GENOMIC DNA]</scope>
    <source>
        <strain evidence="5 6">543-2</strain>
    </source>
</reference>
<comment type="subcellular location">
    <subcellularLocation>
        <location evidence="4">Nucleus</location>
        <location evidence="4">Nucleolus</location>
    </subcellularLocation>
</comment>
<dbReference type="EMBL" id="RYZW01002917">
    <property type="protein sequence ID" value="TDZ27618.1"/>
    <property type="molecule type" value="Genomic_DNA"/>
</dbReference>
<keyword evidence="6" id="KW-1185">Reference proteome</keyword>
<evidence type="ECO:0000313" key="6">
    <source>
        <dbReference type="Proteomes" id="UP000295703"/>
    </source>
</evidence>
<evidence type="ECO:0000256" key="4">
    <source>
        <dbReference type="HAMAP-Rule" id="MF_03044"/>
    </source>
</evidence>
<organism evidence="5 6">
    <name type="scientific">Colletotrichum trifolii</name>
    <dbReference type="NCBI Taxonomy" id="5466"/>
    <lineage>
        <taxon>Eukaryota</taxon>
        <taxon>Fungi</taxon>
        <taxon>Dikarya</taxon>
        <taxon>Ascomycota</taxon>
        <taxon>Pezizomycotina</taxon>
        <taxon>Sordariomycetes</taxon>
        <taxon>Hypocreomycetidae</taxon>
        <taxon>Glomerellales</taxon>
        <taxon>Glomerellaceae</taxon>
        <taxon>Colletotrichum</taxon>
        <taxon>Colletotrichum orbiculare species complex</taxon>
    </lineage>
</organism>
<sequence>MGRIVTAPRLLSSGRPPTLRKTVRSISRKETNNIINTHHTLQKKRQQALARNDANEAAALAAEISALGGIEEYQKASLQGQKKDRGGDSSRVLLEWLRAVKLPRTKRKYEEGEIDGLQRLRMLEVGALSTENACSKSGLFDMEHIDLNSQQPGILQQDFMERPLPKDDTERFDIISLSLVINYVPDHALRGQMLLRTVSFLRQPADDVADDARELLPAVFLVLPRSCIQNSRYFSEARLDELMAIFGYIRKDCKITNKQAYSLWNRTSPPRHPLPALAKKELNPGLKRNNFTITLRP</sequence>
<comment type="function">
    <text evidence="4">S-adenosyl-L-methionine-dependent methyltransferase that specifically methylates the N(1) position of an adenine present in helix 65 in 25S rRNA.</text>
</comment>
<evidence type="ECO:0000313" key="5">
    <source>
        <dbReference type="EMBL" id="TDZ27618.1"/>
    </source>
</evidence>
<evidence type="ECO:0000256" key="2">
    <source>
        <dbReference type="ARBA" id="ARBA00022679"/>
    </source>
</evidence>
<dbReference type="GO" id="GO:0005730">
    <property type="term" value="C:nucleolus"/>
    <property type="evidence" value="ECO:0007669"/>
    <property type="project" value="UniProtKB-SubCell"/>
</dbReference>
<keyword evidence="4" id="KW-0539">Nucleus</keyword>
<comment type="caution">
    <text evidence="5">The sequence shown here is derived from an EMBL/GenBank/DDBJ whole genome shotgun (WGS) entry which is preliminary data.</text>
</comment>